<evidence type="ECO:0000313" key="8">
    <source>
        <dbReference type="EMBL" id="SYW80443.1"/>
    </source>
</evidence>
<dbReference type="PANTHER" id="PTHR10578">
    <property type="entry name" value="S -2-HYDROXY-ACID OXIDASE-RELATED"/>
    <property type="match status" value="1"/>
</dbReference>
<feature type="binding site" evidence="5">
    <location>
        <position position="189"/>
    </location>
    <ligand>
        <name>FMN</name>
        <dbReference type="ChEBI" id="CHEBI:58210"/>
    </ligand>
</feature>
<evidence type="ECO:0000256" key="1">
    <source>
        <dbReference type="ARBA" id="ARBA00001917"/>
    </source>
</evidence>
<feature type="binding site" evidence="5">
    <location>
        <begin position="367"/>
        <end position="368"/>
    </location>
    <ligand>
        <name>FMN</name>
        <dbReference type="ChEBI" id="CHEBI:58210"/>
    </ligand>
</feature>
<accession>A0A1K0G807</accession>
<keyword evidence="5" id="KW-0285">Flavoprotein</keyword>
<reference evidence="9" key="2">
    <citation type="submission" date="2016-04" db="EMBL/GenBank/DDBJ databases">
        <authorList>
            <person name="Guldener U."/>
            <person name="Guldener U."/>
        </authorList>
    </citation>
    <scope>NUCLEOTIDE SEQUENCE [LARGE SCALE GENOMIC DNA]</scope>
    <source>
        <strain evidence="9">UB2112</strain>
    </source>
</reference>
<feature type="binding site" evidence="5">
    <location>
        <position position="161"/>
    </location>
    <ligand>
        <name>FMN</name>
        <dbReference type="ChEBI" id="CHEBI:58210"/>
    </ligand>
</feature>
<dbReference type="Pfam" id="PF01070">
    <property type="entry name" value="FMN_dh"/>
    <property type="match status" value="1"/>
</dbReference>
<evidence type="ECO:0000259" key="6">
    <source>
        <dbReference type="PROSITE" id="PS51349"/>
    </source>
</evidence>
<organism evidence="7 9">
    <name type="scientific">Ustilago bromivora</name>
    <dbReference type="NCBI Taxonomy" id="307758"/>
    <lineage>
        <taxon>Eukaryota</taxon>
        <taxon>Fungi</taxon>
        <taxon>Dikarya</taxon>
        <taxon>Basidiomycota</taxon>
        <taxon>Ustilaginomycotina</taxon>
        <taxon>Ustilaginomycetes</taxon>
        <taxon>Ustilaginales</taxon>
        <taxon>Ustilaginaceae</taxon>
        <taxon>Ustilago</taxon>
    </lineage>
</organism>
<dbReference type="PIRSF" id="PIRSF000138">
    <property type="entry name" value="Al-hdrx_acd_dh"/>
    <property type="match status" value="1"/>
</dbReference>
<feature type="binding site" evidence="5">
    <location>
        <position position="308"/>
    </location>
    <ligand>
        <name>glyoxylate</name>
        <dbReference type="ChEBI" id="CHEBI:36655"/>
    </ligand>
</feature>
<feature type="binding site" evidence="5">
    <location>
        <position position="163"/>
    </location>
    <ligand>
        <name>glyoxylate</name>
        <dbReference type="ChEBI" id="CHEBI:36655"/>
    </ligand>
</feature>
<evidence type="ECO:0000256" key="2">
    <source>
        <dbReference type="ARBA" id="ARBA00023002"/>
    </source>
</evidence>
<keyword evidence="10" id="KW-1185">Reference proteome</keyword>
<name>A0A1K0G807_9BASI</name>
<comment type="similarity">
    <text evidence="3">Belongs to the FMN-dependent alpha-hydroxy acid dehydrogenase family.</text>
</comment>
<keyword evidence="2" id="KW-0560">Oxidoreductase</keyword>
<feature type="active site" description="Proton acceptor" evidence="4">
    <location>
        <position position="305"/>
    </location>
</feature>
<feature type="binding site" evidence="5">
    <location>
        <position position="130"/>
    </location>
    <ligand>
        <name>FMN</name>
        <dbReference type="ChEBI" id="CHEBI:58210"/>
    </ligand>
</feature>
<evidence type="ECO:0000256" key="4">
    <source>
        <dbReference type="PIRSR" id="PIRSR000138-1"/>
    </source>
</evidence>
<dbReference type="GO" id="GO:0016491">
    <property type="term" value="F:oxidoreductase activity"/>
    <property type="evidence" value="ECO:0007669"/>
    <property type="project" value="UniProtKB-KW"/>
</dbReference>
<reference evidence="8" key="3">
    <citation type="submission" date="2018-08" db="EMBL/GenBank/DDBJ databases">
        <authorList>
            <person name="Guldener U."/>
        </authorList>
    </citation>
    <scope>NUCLEOTIDE SEQUENCE</scope>
    <source>
        <strain evidence="8">UB2</strain>
    </source>
</reference>
<comment type="cofactor">
    <cofactor evidence="1">
        <name>FMN</name>
        <dbReference type="ChEBI" id="CHEBI:58210"/>
    </cofactor>
</comment>
<dbReference type="OrthoDB" id="25826at2759"/>
<feature type="binding site" evidence="5">
    <location>
        <position position="45"/>
    </location>
    <ligand>
        <name>glyoxylate</name>
        <dbReference type="ChEBI" id="CHEBI:36655"/>
    </ligand>
</feature>
<dbReference type="InterPro" id="IPR013785">
    <property type="entry name" value="Aldolase_TIM"/>
</dbReference>
<dbReference type="PROSITE" id="PS51349">
    <property type="entry name" value="FMN_HYDROXY_ACID_DH_2"/>
    <property type="match status" value="1"/>
</dbReference>
<feature type="binding site" evidence="5">
    <location>
        <begin position="344"/>
        <end position="348"/>
    </location>
    <ligand>
        <name>FMN</name>
        <dbReference type="ChEBI" id="CHEBI:58210"/>
    </ligand>
</feature>
<feature type="binding site" evidence="5">
    <location>
        <position position="305"/>
    </location>
    <ligand>
        <name>glyoxylate</name>
        <dbReference type="ChEBI" id="CHEBI:36655"/>
    </ligand>
</feature>
<dbReference type="SUPFAM" id="SSF51395">
    <property type="entry name" value="FMN-linked oxidoreductases"/>
    <property type="match status" value="1"/>
</dbReference>
<keyword evidence="5" id="KW-0288">FMN</keyword>
<feature type="domain" description="FMN hydroxy acid dehydrogenase" evidence="6">
    <location>
        <begin position="19"/>
        <end position="418"/>
    </location>
</feature>
<dbReference type="GO" id="GO:0010181">
    <property type="term" value="F:FMN binding"/>
    <property type="evidence" value="ECO:0007669"/>
    <property type="project" value="InterPro"/>
</dbReference>
<feature type="binding site" evidence="5">
    <location>
        <position position="303"/>
    </location>
    <ligand>
        <name>FMN</name>
        <dbReference type="ChEBI" id="CHEBI:58210"/>
    </ligand>
</feature>
<reference evidence="7" key="1">
    <citation type="submission" date="2016-04" db="EMBL/GenBank/DDBJ databases">
        <authorList>
            <person name="Evans L.H."/>
            <person name="Alamgir A."/>
            <person name="Owens N."/>
            <person name="Weber N.D."/>
            <person name="Virtaneva K."/>
            <person name="Barbian K."/>
            <person name="Babar A."/>
            <person name="Rosenke K."/>
        </authorList>
    </citation>
    <scope>NUCLEOTIDE SEQUENCE</scope>
    <source>
        <strain evidence="7">UB2112</strain>
    </source>
</reference>
<dbReference type="PANTHER" id="PTHR10578:SF143">
    <property type="entry name" value="FMN-DEPENDENT ALPHA-HYDROXY ACID DEHYDROGENASE PB1A11.03"/>
    <property type="match status" value="1"/>
</dbReference>
<evidence type="ECO:0000313" key="10">
    <source>
        <dbReference type="Proteomes" id="UP000658997"/>
    </source>
</evidence>
<evidence type="ECO:0000313" key="9">
    <source>
        <dbReference type="Proteomes" id="UP000179920"/>
    </source>
</evidence>
<dbReference type="EMBL" id="LT558127">
    <property type="protein sequence ID" value="SAM83818.1"/>
    <property type="molecule type" value="Genomic_DNA"/>
</dbReference>
<dbReference type="AlphaFoldDB" id="A0A1K0G807"/>
<dbReference type="Proteomes" id="UP000658997">
    <property type="component" value="Unassembled WGS sequence"/>
</dbReference>
<evidence type="ECO:0000256" key="3">
    <source>
        <dbReference type="ARBA" id="ARBA00024042"/>
    </source>
</evidence>
<proteinExistence type="inferred from homology"/>
<feature type="binding site" evidence="5">
    <location>
        <position position="198"/>
    </location>
    <ligand>
        <name>glyoxylate</name>
        <dbReference type="ChEBI" id="CHEBI:36655"/>
    </ligand>
</feature>
<feature type="binding site" evidence="5">
    <location>
        <begin position="100"/>
        <end position="102"/>
    </location>
    <ligand>
        <name>FMN</name>
        <dbReference type="ChEBI" id="CHEBI:58210"/>
    </ligand>
</feature>
<dbReference type="InterPro" id="IPR008259">
    <property type="entry name" value="FMN_hydac_DH_AS"/>
</dbReference>
<gene>
    <name evidence="8" type="ORF">UBRO2_03711</name>
    <name evidence="7" type="ORF">UBRO_06475</name>
</gene>
<evidence type="ECO:0000313" key="7">
    <source>
        <dbReference type="EMBL" id="SAM83818.1"/>
    </source>
</evidence>
<dbReference type="Proteomes" id="UP000179920">
    <property type="component" value="Chromosome XI"/>
</dbReference>
<dbReference type="InterPro" id="IPR000262">
    <property type="entry name" value="FMN-dep_DH"/>
</dbReference>
<dbReference type="EMBL" id="ULHB01000074">
    <property type="protein sequence ID" value="SYW80443.1"/>
    <property type="molecule type" value="Genomic_DNA"/>
</dbReference>
<dbReference type="InterPro" id="IPR012133">
    <property type="entry name" value="Alpha-hydoxy_acid_DH_FMN"/>
</dbReference>
<dbReference type="PROSITE" id="PS00557">
    <property type="entry name" value="FMN_HYDROXY_ACID_DH_1"/>
    <property type="match status" value="1"/>
</dbReference>
<feature type="binding site" evidence="5">
    <location>
        <position position="281"/>
    </location>
    <ligand>
        <name>FMN</name>
        <dbReference type="ChEBI" id="CHEBI:58210"/>
    </ligand>
</feature>
<protein>
    <submittedName>
        <fullName evidence="8">Related to CYB2 - lactate dehydrogenase cytochrome b2</fullName>
    </submittedName>
    <submittedName>
        <fullName evidence="7">Related to CYB2-lactate dehydrogenase cytochrome b2</fullName>
    </submittedName>
</protein>
<dbReference type="InterPro" id="IPR037396">
    <property type="entry name" value="FMN_HAD"/>
</dbReference>
<evidence type="ECO:0000256" key="5">
    <source>
        <dbReference type="PIRSR" id="PIRSR000138-2"/>
    </source>
</evidence>
<sequence>MSDPKSGYLREIYVGGLSGTKPQTTDLRLLEQQAKAKVPAEAYAYVAGSASTESTAYGNLDAFKKWHIVPSMLRDVLLAEFDGSTRLFGRDYPTPVVIAPIGVQAQLHPEDADCATARAAAELEIPFTLSSATSRALENVYKYAGFAKGTEEDGGSDAWFQLYWPQDDDLTESLLSRAKKAGYRVLVVTLDTWNLGWRPRDLDTAYNPFLTGQGVANVFSDPVFIRKYCEGKDPRRSDATKDDITEASVAAIAQLSPGVSRTWSDLALLRKLWGSDPIVLKGIQSVPDAARAIEADMDGVWVSNHGGRQVDGAVPSLNQLPAIANYINSLPRRQDEEKKTVIFDSGVRCGADIMKALCLGADAVAIGRPWCWGLAVNGEDGVRDVLKTLLADFELNAGLAGYQSARELNRQALIRVDGKI</sequence>
<dbReference type="Gene3D" id="3.20.20.70">
    <property type="entry name" value="Aldolase class I"/>
    <property type="match status" value="1"/>
</dbReference>